<evidence type="ECO:0000256" key="2">
    <source>
        <dbReference type="ARBA" id="ARBA00022729"/>
    </source>
</evidence>
<dbReference type="PANTHER" id="PTHR31673">
    <property type="entry name" value="PROTEIN COBRA"/>
    <property type="match status" value="1"/>
</dbReference>
<evidence type="ECO:0000313" key="4">
    <source>
        <dbReference type="EMBL" id="PQM37127.1"/>
    </source>
</evidence>
<keyword evidence="3" id="KW-0325">Glycoprotein</keyword>
<accession>A0A314UI29</accession>
<evidence type="ECO:0000256" key="1">
    <source>
        <dbReference type="ARBA" id="ARBA00005507"/>
    </source>
</evidence>
<dbReference type="InterPro" id="IPR006918">
    <property type="entry name" value="COBRA_pln"/>
</dbReference>
<dbReference type="GO" id="GO:0010215">
    <property type="term" value="P:cellulose microfibril organization"/>
    <property type="evidence" value="ECO:0007669"/>
    <property type="project" value="InterPro"/>
</dbReference>
<dbReference type="Pfam" id="PF04833">
    <property type="entry name" value="COBRA"/>
    <property type="match status" value="1"/>
</dbReference>
<dbReference type="Proteomes" id="UP000250321">
    <property type="component" value="Unassembled WGS sequence"/>
</dbReference>
<dbReference type="GO" id="GO:0005886">
    <property type="term" value="C:plasma membrane"/>
    <property type="evidence" value="ECO:0007669"/>
    <property type="project" value="TreeGrafter"/>
</dbReference>
<proteinExistence type="inferred from homology"/>
<dbReference type="PANTHER" id="PTHR31673:SF41">
    <property type="entry name" value="COBRA-LIKE PROTEIN"/>
    <property type="match status" value="1"/>
</dbReference>
<keyword evidence="2" id="KW-0732">Signal</keyword>
<dbReference type="OrthoDB" id="1554693at2759"/>
<reference evidence="4 5" key="1">
    <citation type="submission" date="2018-02" db="EMBL/GenBank/DDBJ databases">
        <title>Draft genome of wild Prunus yedoensis var. nudiflora.</title>
        <authorList>
            <person name="Baek S."/>
            <person name="Kim J.-H."/>
            <person name="Choi K."/>
            <person name="Kim G.-B."/>
            <person name="Cho A."/>
            <person name="Jang H."/>
            <person name="Shin C.-H."/>
            <person name="Yu H.-J."/>
            <person name="Mun J.-H."/>
        </authorList>
    </citation>
    <scope>NUCLEOTIDE SEQUENCE [LARGE SCALE GENOMIC DNA]</scope>
    <source>
        <strain evidence="5">cv. Jeju island</strain>
        <tissue evidence="4">Leaf</tissue>
    </source>
</reference>
<dbReference type="GO" id="GO:0052324">
    <property type="term" value="P:plant-type cell wall cellulose biosynthetic process"/>
    <property type="evidence" value="ECO:0007669"/>
    <property type="project" value="TreeGrafter"/>
</dbReference>
<comment type="caution">
    <text evidence="4">The sequence shown here is derived from an EMBL/GenBank/DDBJ whole genome shotgun (WGS) entry which is preliminary data.</text>
</comment>
<comment type="similarity">
    <text evidence="1">Belongs to the COBRA family.</text>
</comment>
<organism evidence="4 5">
    <name type="scientific">Prunus yedoensis var. nudiflora</name>
    <dbReference type="NCBI Taxonomy" id="2094558"/>
    <lineage>
        <taxon>Eukaryota</taxon>
        <taxon>Viridiplantae</taxon>
        <taxon>Streptophyta</taxon>
        <taxon>Embryophyta</taxon>
        <taxon>Tracheophyta</taxon>
        <taxon>Spermatophyta</taxon>
        <taxon>Magnoliopsida</taxon>
        <taxon>eudicotyledons</taxon>
        <taxon>Gunneridae</taxon>
        <taxon>Pentapetalae</taxon>
        <taxon>rosids</taxon>
        <taxon>fabids</taxon>
        <taxon>Rosales</taxon>
        <taxon>Rosaceae</taxon>
        <taxon>Amygdaloideae</taxon>
        <taxon>Amygdaleae</taxon>
        <taxon>Prunus</taxon>
    </lineage>
</organism>
<keyword evidence="5" id="KW-1185">Reference proteome</keyword>
<dbReference type="AlphaFoldDB" id="A0A314UI29"/>
<evidence type="ECO:0000256" key="3">
    <source>
        <dbReference type="ARBA" id="ARBA00023180"/>
    </source>
</evidence>
<evidence type="ECO:0000313" key="5">
    <source>
        <dbReference type="Proteomes" id="UP000250321"/>
    </source>
</evidence>
<dbReference type="EMBL" id="PJQY01003484">
    <property type="protein sequence ID" value="PQM37127.1"/>
    <property type="molecule type" value="Genomic_DNA"/>
</dbReference>
<gene>
    <name evidence="4" type="ORF">Pyn_04153</name>
</gene>
<sequence>MQAKVTIQNFFQYRHVDKPGWQIGWIWQQNEVIWSMNGAFATEQGNCSNYKTDIPHSCKKDPEILDLMPDASSENKSEDCCRSGVLDALAINPSKSSSSFGIKLATWEELLLQDIHL</sequence>
<name>A0A314UI29_PRUYE</name>
<dbReference type="STRING" id="2094558.A0A314UI29"/>
<protein>
    <submittedName>
        <fullName evidence="4">Uncharacterized protein</fullName>
    </submittedName>
</protein>